<dbReference type="NCBIfam" id="TIGR00594">
    <property type="entry name" value="polc"/>
    <property type="match status" value="1"/>
</dbReference>
<gene>
    <name evidence="14" type="ORF">ENJ03_03670</name>
</gene>
<dbReference type="GO" id="GO:0008408">
    <property type="term" value="F:3'-5' exonuclease activity"/>
    <property type="evidence" value="ECO:0007669"/>
    <property type="project" value="InterPro"/>
</dbReference>
<evidence type="ECO:0000256" key="8">
    <source>
        <dbReference type="ARBA" id="ARBA00049244"/>
    </source>
</evidence>
<dbReference type="Gene3D" id="1.10.10.1600">
    <property type="entry name" value="Bacterial DNA polymerase III alpha subunit, thumb domain"/>
    <property type="match status" value="1"/>
</dbReference>
<evidence type="ECO:0000259" key="11">
    <source>
        <dbReference type="Pfam" id="PF07733"/>
    </source>
</evidence>
<name>A0A7V1N2M9_DESA2</name>
<dbReference type="Proteomes" id="UP000886268">
    <property type="component" value="Unassembled WGS sequence"/>
</dbReference>
<dbReference type="Gene3D" id="1.10.150.870">
    <property type="match status" value="1"/>
</dbReference>
<dbReference type="NCBIfam" id="NF005298">
    <property type="entry name" value="PRK06826.1"/>
    <property type="match status" value="1"/>
</dbReference>
<evidence type="ECO:0000256" key="6">
    <source>
        <dbReference type="ARBA" id="ARBA00022705"/>
    </source>
</evidence>
<evidence type="ECO:0000256" key="5">
    <source>
        <dbReference type="ARBA" id="ARBA00022695"/>
    </source>
</evidence>
<feature type="domain" description="DNA polymerase helix-hairpin-helix motif" evidence="12">
    <location>
        <begin position="720"/>
        <end position="808"/>
    </location>
</feature>
<dbReference type="GO" id="GO:0006260">
    <property type="term" value="P:DNA replication"/>
    <property type="evidence" value="ECO:0007669"/>
    <property type="project" value="UniProtKB-KW"/>
</dbReference>
<sequence>KKEKLNHLLLLAEDEIGYHNLLKLVSISHLEGFYYKPRLDKNLLAQYHEGLIALSACLQGEVPSLILQNRYEDAQNAAQTYIDIFGKGNFYLELQANGLPEQEIANKELIKLGKKMGLPVVATNDCHYLQKEDASAHDILLCIQTGKNINDQNRMRFSTDQFYFKSPQEMITTFSEIPEAIKNTLEIKERCNIKFELDNYHFPVFPLPEGETVNSYLMKSAEKGLKQKLSILGLNDTKQKAYWERLNYELKVITQMGFAGYFLIVADIIKQAKKRGILVGPGRGSAAGSLVAYALDITEIDPLPYNLLFERFLNPERKSLPDIDTDICMERRDEVLKYISRKYGGKEHVAQIITFGKMQARAVVRDVGRALNMPYQEVDRIAKLIPPFLNITLTDAIKTEPRLQEQAKQDKRVRKLLEVAQRLEGLPRHASTHAAGVVISDKPLVHYLPLSRGTKGEVITQFDMKGVERVGLIKFDFLGLKTLTVINKTLSLIKKHTGNEFDLNHISLKDKPTYKLLSNGDTTGVFQLESSGMKELLRRLKPNCFEDLIALIALYRPGPLESGMVEDFIKRKHRKVSIKYDLPQLEPILKETYGVILYQEQVMQIAVTLAGYTSGQADNLRKAMGKKKPEIMAQEKKLFIEGAVKNGISREKAEHIFNLIEKFAGYGFNKSHSTAYALIAYRTAYLKAHYPLEFMAALLTCEMTSQDEIVKYVNECREKKIEILPPDINRSEIDFVVEDNKIRFSLAAIKNVGTAAVPYILKARAKKPFSSLADFCERVDAHKVNKRVIESLIKAGAFDCLNTKRSQLMFILQKTMEKAHRKQRGLRENQLTLFDLAETDVSDISLPTMDEWTEEMRLNYEKEALGFYLTGHPLHSYEETLKELSNTNTEEIKDLADHTPVMLGGIIIALKEINSKKGERMAFATLEDIRGKIEVVVFSNVYREARDYFRQEQPLFISGHISKDENTTKVIAEKVYFLAEAKEKLRKPKKIQDKKIKIVLKEGEIDSNQLLTLKDILKKHKGKCSVYLEIFPQETLVALPYYLYVNPSQEFVRSVNELLGYQAVEIK</sequence>
<evidence type="ECO:0000259" key="10">
    <source>
        <dbReference type="Pfam" id="PF02811"/>
    </source>
</evidence>
<protein>
    <recommendedName>
        <fullName evidence="3">DNA polymerase III subunit alpha</fullName>
        <ecNumber evidence="2">2.7.7.7</ecNumber>
    </recommendedName>
</protein>
<feature type="domain" description="OB" evidence="9">
    <location>
        <begin position="904"/>
        <end position="976"/>
    </location>
</feature>
<evidence type="ECO:0000256" key="3">
    <source>
        <dbReference type="ARBA" id="ARBA00019114"/>
    </source>
</evidence>
<dbReference type="InterPro" id="IPR041931">
    <property type="entry name" value="DNA_pol3_alpha_thumb_dom"/>
</dbReference>
<dbReference type="InterPro" id="IPR011708">
    <property type="entry name" value="DNA_pol3_alpha_NTPase_dom"/>
</dbReference>
<evidence type="ECO:0000256" key="2">
    <source>
        <dbReference type="ARBA" id="ARBA00012417"/>
    </source>
</evidence>
<evidence type="ECO:0000256" key="4">
    <source>
        <dbReference type="ARBA" id="ARBA00022679"/>
    </source>
</evidence>
<organism evidence="14">
    <name type="scientific">Desulfofervidus auxilii</name>
    <dbReference type="NCBI Taxonomy" id="1621989"/>
    <lineage>
        <taxon>Bacteria</taxon>
        <taxon>Pseudomonadati</taxon>
        <taxon>Thermodesulfobacteriota</taxon>
        <taxon>Candidatus Desulfofervidia</taxon>
        <taxon>Candidatus Desulfofervidales</taxon>
        <taxon>Candidatus Desulfofervidaceae</taxon>
        <taxon>Candidatus Desulfofervidus</taxon>
    </lineage>
</organism>
<dbReference type="PANTHER" id="PTHR32294">
    <property type="entry name" value="DNA POLYMERASE III SUBUNIT ALPHA"/>
    <property type="match status" value="1"/>
</dbReference>
<dbReference type="SUPFAM" id="SSF160975">
    <property type="entry name" value="AF1531-like"/>
    <property type="match status" value="1"/>
</dbReference>
<keyword evidence="7" id="KW-0239">DNA-directed DNA polymerase</keyword>
<dbReference type="GO" id="GO:0003887">
    <property type="term" value="F:DNA-directed DNA polymerase activity"/>
    <property type="evidence" value="ECO:0007669"/>
    <property type="project" value="UniProtKB-KW"/>
</dbReference>
<dbReference type="Pfam" id="PF17657">
    <property type="entry name" value="DNA_pol3_finger"/>
    <property type="match status" value="1"/>
</dbReference>
<dbReference type="AlphaFoldDB" id="A0A7V1N2M9"/>
<dbReference type="GO" id="GO:0003676">
    <property type="term" value="F:nucleic acid binding"/>
    <property type="evidence" value="ECO:0007669"/>
    <property type="project" value="InterPro"/>
</dbReference>
<dbReference type="Gene3D" id="3.20.20.140">
    <property type="entry name" value="Metal-dependent hydrolases"/>
    <property type="match status" value="1"/>
</dbReference>
<evidence type="ECO:0000259" key="9">
    <source>
        <dbReference type="Pfam" id="PF01336"/>
    </source>
</evidence>
<dbReference type="InterPro" id="IPR004805">
    <property type="entry name" value="DnaE2/DnaE/PolC"/>
</dbReference>
<evidence type="ECO:0000259" key="12">
    <source>
        <dbReference type="Pfam" id="PF14579"/>
    </source>
</evidence>
<evidence type="ECO:0000256" key="1">
    <source>
        <dbReference type="ARBA" id="ARBA00004496"/>
    </source>
</evidence>
<feature type="domain" description="DNA polymerase III alpha subunit finger" evidence="13">
    <location>
        <begin position="482"/>
        <end position="647"/>
    </location>
</feature>
<dbReference type="Pfam" id="PF02811">
    <property type="entry name" value="PHP"/>
    <property type="match status" value="1"/>
</dbReference>
<feature type="domain" description="PHP" evidence="10">
    <location>
        <begin position="4"/>
        <end position="96"/>
    </location>
</feature>
<dbReference type="InterPro" id="IPR029460">
    <property type="entry name" value="DNAPol_HHH"/>
</dbReference>
<dbReference type="SUPFAM" id="SSF89550">
    <property type="entry name" value="PHP domain-like"/>
    <property type="match status" value="1"/>
</dbReference>
<dbReference type="Pfam" id="PF14579">
    <property type="entry name" value="HHH_6"/>
    <property type="match status" value="1"/>
</dbReference>
<dbReference type="Pfam" id="PF01336">
    <property type="entry name" value="tRNA_anti-codon"/>
    <property type="match status" value="1"/>
</dbReference>
<dbReference type="InterPro" id="IPR004013">
    <property type="entry name" value="PHP_dom"/>
</dbReference>
<comment type="caution">
    <text evidence="14">The sequence shown here is derived from an EMBL/GenBank/DDBJ whole genome shotgun (WGS) entry which is preliminary data.</text>
</comment>
<feature type="domain" description="Bacterial DNA polymerase III alpha subunit NTPase" evidence="11">
    <location>
        <begin position="216"/>
        <end position="479"/>
    </location>
</feature>
<dbReference type="CDD" id="cd04485">
    <property type="entry name" value="DnaE_OBF"/>
    <property type="match status" value="1"/>
</dbReference>
<dbReference type="NCBIfam" id="NF004226">
    <property type="entry name" value="PRK05673.1"/>
    <property type="match status" value="1"/>
</dbReference>
<proteinExistence type="predicted"/>
<accession>A0A7V1N2M9</accession>
<comment type="subcellular location">
    <subcellularLocation>
        <location evidence="1">Cytoplasm</location>
    </subcellularLocation>
</comment>
<reference evidence="14" key="1">
    <citation type="journal article" date="2020" name="mSystems">
        <title>Genome- and Community-Level Interaction Insights into Carbon Utilization and Element Cycling Functions of Hydrothermarchaeota in Hydrothermal Sediment.</title>
        <authorList>
            <person name="Zhou Z."/>
            <person name="Liu Y."/>
            <person name="Xu W."/>
            <person name="Pan J."/>
            <person name="Luo Z.H."/>
            <person name="Li M."/>
        </authorList>
    </citation>
    <scope>NUCLEOTIDE SEQUENCE [LARGE SCALE GENOMIC DNA]</scope>
    <source>
        <strain evidence="14">HyVt-45</strain>
    </source>
</reference>
<dbReference type="PANTHER" id="PTHR32294:SF0">
    <property type="entry name" value="DNA POLYMERASE III SUBUNIT ALPHA"/>
    <property type="match status" value="1"/>
</dbReference>
<feature type="non-terminal residue" evidence="14">
    <location>
        <position position="1"/>
    </location>
</feature>
<evidence type="ECO:0000313" key="14">
    <source>
        <dbReference type="EMBL" id="HEB74299.1"/>
    </source>
</evidence>
<dbReference type="InterPro" id="IPR016195">
    <property type="entry name" value="Pol/histidinol_Pase-like"/>
</dbReference>
<dbReference type="InterPro" id="IPR040982">
    <property type="entry name" value="DNA_pol3_finger"/>
</dbReference>
<dbReference type="CDD" id="cd12113">
    <property type="entry name" value="PHP_PolIIIA_DnaE3"/>
    <property type="match status" value="1"/>
</dbReference>
<dbReference type="GO" id="GO:0005737">
    <property type="term" value="C:cytoplasm"/>
    <property type="evidence" value="ECO:0007669"/>
    <property type="project" value="UniProtKB-SubCell"/>
</dbReference>
<dbReference type="EC" id="2.7.7.7" evidence="2"/>
<keyword evidence="4 14" id="KW-0808">Transferase</keyword>
<evidence type="ECO:0000259" key="13">
    <source>
        <dbReference type="Pfam" id="PF17657"/>
    </source>
</evidence>
<evidence type="ECO:0000256" key="7">
    <source>
        <dbReference type="ARBA" id="ARBA00022932"/>
    </source>
</evidence>
<keyword evidence="6" id="KW-0235">DNA replication</keyword>
<comment type="catalytic activity">
    <reaction evidence="8">
        <text>DNA(n) + a 2'-deoxyribonucleoside 5'-triphosphate = DNA(n+1) + diphosphate</text>
        <dbReference type="Rhea" id="RHEA:22508"/>
        <dbReference type="Rhea" id="RHEA-COMP:17339"/>
        <dbReference type="Rhea" id="RHEA-COMP:17340"/>
        <dbReference type="ChEBI" id="CHEBI:33019"/>
        <dbReference type="ChEBI" id="CHEBI:61560"/>
        <dbReference type="ChEBI" id="CHEBI:173112"/>
        <dbReference type="EC" id="2.7.7.7"/>
    </reaction>
</comment>
<dbReference type="InterPro" id="IPR004365">
    <property type="entry name" value="NA-bd_OB_tRNA"/>
</dbReference>
<dbReference type="EMBL" id="DRKW01000212">
    <property type="protein sequence ID" value="HEB74299.1"/>
    <property type="molecule type" value="Genomic_DNA"/>
</dbReference>
<keyword evidence="5 14" id="KW-0548">Nucleotidyltransferase</keyword>
<dbReference type="Pfam" id="PF07733">
    <property type="entry name" value="DNA_pol3_alpha"/>
    <property type="match status" value="1"/>
</dbReference>